<reference evidence="3" key="1">
    <citation type="journal article" date="2015" name="Nat. Genet.">
        <title>The genome and transcriptome of the zoonotic hookworm Ancylostoma ceylanicum identify infection-specific gene families.</title>
        <authorList>
            <person name="Schwarz E.M."/>
            <person name="Hu Y."/>
            <person name="Antoshechkin I."/>
            <person name="Miller M.M."/>
            <person name="Sternberg P.W."/>
            <person name="Aroian R.V."/>
        </authorList>
    </citation>
    <scope>NUCLEOTIDE SEQUENCE</scope>
    <source>
        <strain evidence="3">HY135</strain>
    </source>
</reference>
<accession>A0A016TQ45</accession>
<dbReference type="EMBL" id="JARK01001422">
    <property type="protein sequence ID" value="EYC04772.1"/>
    <property type="molecule type" value="Genomic_DNA"/>
</dbReference>
<comment type="caution">
    <text evidence="2">The sequence shown here is derived from an EMBL/GenBank/DDBJ whole genome shotgun (WGS) entry which is preliminary data.</text>
</comment>
<evidence type="ECO:0000313" key="2">
    <source>
        <dbReference type="EMBL" id="EYC04772.1"/>
    </source>
</evidence>
<name>A0A016TQ45_9BILA</name>
<gene>
    <name evidence="2" type="primary">Acey_s0086.g1982</name>
    <name evidence="2" type="ORF">Y032_0086g1982</name>
</gene>
<evidence type="ECO:0000313" key="3">
    <source>
        <dbReference type="Proteomes" id="UP000024635"/>
    </source>
</evidence>
<proteinExistence type="predicted"/>
<organism evidence="2 3">
    <name type="scientific">Ancylostoma ceylanicum</name>
    <dbReference type="NCBI Taxonomy" id="53326"/>
    <lineage>
        <taxon>Eukaryota</taxon>
        <taxon>Metazoa</taxon>
        <taxon>Ecdysozoa</taxon>
        <taxon>Nematoda</taxon>
        <taxon>Chromadorea</taxon>
        <taxon>Rhabditida</taxon>
        <taxon>Rhabditina</taxon>
        <taxon>Rhabditomorpha</taxon>
        <taxon>Strongyloidea</taxon>
        <taxon>Ancylostomatidae</taxon>
        <taxon>Ancylostomatinae</taxon>
        <taxon>Ancylostoma</taxon>
    </lineage>
</organism>
<sequence>MERGSHARGRRNAGRTLQLSEGVDGSDPFAASKSTRRDRAAHDGIVASVANLGLAVKPTMKKRLRGKLVQLRPLAPGPANPLCRHPFNLSAVSFLLPLIIASSTSVPILKQSAHLCLCCAVHQRPC</sequence>
<dbReference type="AlphaFoldDB" id="A0A016TQ45"/>
<protein>
    <submittedName>
        <fullName evidence="2">Uncharacterized protein</fullName>
    </submittedName>
</protein>
<evidence type="ECO:0000256" key="1">
    <source>
        <dbReference type="SAM" id="MobiDB-lite"/>
    </source>
</evidence>
<keyword evidence="3" id="KW-1185">Reference proteome</keyword>
<feature type="region of interest" description="Disordered" evidence="1">
    <location>
        <begin position="1"/>
        <end position="40"/>
    </location>
</feature>
<feature type="compositionally biased region" description="Basic residues" evidence="1">
    <location>
        <begin position="1"/>
        <end position="13"/>
    </location>
</feature>
<dbReference type="Proteomes" id="UP000024635">
    <property type="component" value="Unassembled WGS sequence"/>
</dbReference>